<feature type="region of interest" description="Disordered" evidence="1">
    <location>
        <begin position="263"/>
        <end position="293"/>
    </location>
</feature>
<gene>
    <name evidence="3" type="ORF">UBRO2_04783</name>
</gene>
<keyword evidence="4" id="KW-1185">Reference proteome</keyword>
<organism evidence="3 4">
    <name type="scientific">Ustilago bromivora</name>
    <dbReference type="NCBI Taxonomy" id="307758"/>
    <lineage>
        <taxon>Eukaryota</taxon>
        <taxon>Fungi</taxon>
        <taxon>Dikarya</taxon>
        <taxon>Basidiomycota</taxon>
        <taxon>Ustilaginomycotina</taxon>
        <taxon>Ustilaginomycetes</taxon>
        <taxon>Ustilaginales</taxon>
        <taxon>Ustilaginaceae</taxon>
        <taxon>Ustilago</taxon>
    </lineage>
</organism>
<protein>
    <submittedName>
        <fullName evidence="3">Uncharacterized protein</fullName>
    </submittedName>
</protein>
<feature type="compositionally biased region" description="Basic and acidic residues" evidence="1">
    <location>
        <begin position="263"/>
        <end position="276"/>
    </location>
</feature>
<evidence type="ECO:0000313" key="4">
    <source>
        <dbReference type="Proteomes" id="UP000658997"/>
    </source>
</evidence>
<dbReference type="AlphaFoldDB" id="A0A8H8TSL1"/>
<reference evidence="3" key="1">
    <citation type="submission" date="2018-08" db="EMBL/GenBank/DDBJ databases">
        <authorList>
            <person name="Guldener U."/>
        </authorList>
    </citation>
    <scope>NUCLEOTIDE SEQUENCE</scope>
    <source>
        <strain evidence="3">UB2</strain>
    </source>
</reference>
<feature type="compositionally biased region" description="Polar residues" evidence="1">
    <location>
        <begin position="278"/>
        <end position="293"/>
    </location>
</feature>
<sequence>MVHLTYPFKALLTFVVLALPACVEAQPIVDSKSLIRLEARSLVPHTDHAGSWMSKLKPRFYDIILLPGGKGKDDFSDLSINGISIENKGHGPPPFAHKKGGPEEGAKGHGGKPKGSEETKGKGDEKGGKEEGKGKPDGVEESGKPGGDEKGKKGGDEKSGKPTGDEEGGKSEGKEEGKDSEKQGESGKPESGKEDKKDEKAKGGSGSGSESGESHGEESKGSSSGPSGGADTDSGKESQATSASHLCLAARAKNRQLKNRQLKEQQLKPHSVDKDQAAATSQPKTDYNSIQQTTPGNRCKFAVFKRRGKCRATTTPAEMDALMIGTEDRVQQAAILRAVSWLDKRRLAVLLAADFRVLSTESVGER</sequence>
<feature type="chain" id="PRO_5034889853" evidence="2">
    <location>
        <begin position="26"/>
        <end position="366"/>
    </location>
</feature>
<accession>A0A8H8TSL1</accession>
<evidence type="ECO:0000313" key="3">
    <source>
        <dbReference type="EMBL" id="SYW82661.1"/>
    </source>
</evidence>
<evidence type="ECO:0000256" key="2">
    <source>
        <dbReference type="SAM" id="SignalP"/>
    </source>
</evidence>
<name>A0A8H8TSL1_9BASI</name>
<comment type="caution">
    <text evidence="3">The sequence shown here is derived from an EMBL/GenBank/DDBJ whole genome shotgun (WGS) entry which is preliminary data.</text>
</comment>
<dbReference type="EMBL" id="ULHB01000122">
    <property type="protein sequence ID" value="SYW82661.1"/>
    <property type="molecule type" value="Genomic_DNA"/>
</dbReference>
<keyword evidence="2" id="KW-0732">Signal</keyword>
<proteinExistence type="predicted"/>
<feature type="compositionally biased region" description="Low complexity" evidence="1">
    <location>
        <begin position="221"/>
        <end position="232"/>
    </location>
</feature>
<evidence type="ECO:0000256" key="1">
    <source>
        <dbReference type="SAM" id="MobiDB-lite"/>
    </source>
</evidence>
<feature type="region of interest" description="Disordered" evidence="1">
    <location>
        <begin position="85"/>
        <end position="245"/>
    </location>
</feature>
<dbReference type="Proteomes" id="UP000658997">
    <property type="component" value="Unassembled WGS sequence"/>
</dbReference>
<feature type="signal peptide" evidence="2">
    <location>
        <begin position="1"/>
        <end position="25"/>
    </location>
</feature>
<feature type="compositionally biased region" description="Basic and acidic residues" evidence="1">
    <location>
        <begin position="114"/>
        <end position="202"/>
    </location>
</feature>